<dbReference type="Pfam" id="PF05199">
    <property type="entry name" value="GMC_oxred_C"/>
    <property type="match status" value="1"/>
</dbReference>
<evidence type="ECO:0000256" key="2">
    <source>
        <dbReference type="ARBA" id="ARBA00022630"/>
    </source>
</evidence>
<dbReference type="Gene3D" id="3.50.50.60">
    <property type="entry name" value="FAD/NAD(P)-binding domain"/>
    <property type="match status" value="2"/>
</dbReference>
<evidence type="ECO:0000256" key="1">
    <source>
        <dbReference type="ARBA" id="ARBA00010790"/>
    </source>
</evidence>
<evidence type="ECO:0000313" key="7">
    <source>
        <dbReference type="EMBL" id="USJ22229.1"/>
    </source>
</evidence>
<dbReference type="Pfam" id="PF00732">
    <property type="entry name" value="GMC_oxred_N"/>
    <property type="match status" value="1"/>
</dbReference>
<evidence type="ECO:0000256" key="3">
    <source>
        <dbReference type="ARBA" id="ARBA00022827"/>
    </source>
</evidence>
<dbReference type="AlphaFoldDB" id="A0A9Q8Y6W2"/>
<dbReference type="PANTHER" id="PTHR46056">
    <property type="entry name" value="LONG-CHAIN-ALCOHOL OXIDASE"/>
    <property type="match status" value="1"/>
</dbReference>
<reference evidence="7" key="1">
    <citation type="submission" date="2022-06" db="EMBL/GenBank/DDBJ databases">
        <title>Physiological and biochemical characterization and genomic elucidation of a strain of the genus Ensifer adhaerens M8 that combines arsenic oxidation and chromium reduction.</title>
        <authorList>
            <person name="Li X."/>
            <person name="Yu c."/>
        </authorList>
    </citation>
    <scope>NUCLEOTIDE SEQUENCE</scope>
    <source>
        <strain evidence="7">M8</strain>
    </source>
</reference>
<accession>A0A9Q8Y6W2</accession>
<sequence length="489" mass="52460">MNLQPEYLLAPERLAPDIIVIGSGPGGAVTATRCAEAGKSVLMIEEGPHLALESAPHFSREEILQKYRNAGINIGFGATKIAYVEGCCVGGGSEINRGLYHRTPQAVLDRWRRDYRVDALTLEELTPHFDACEAVARVEYLPGPAPQLSTRLDEGAQRLGWSSLEVPRLFAYAAAGAGGSPGRKQSMSATFVPRFLDAGGMLLADTCATKLTHANGQWTVHARRKGPAGTSQIELKAKTVFVAGGAVQTPWLLRRSGITRHVGDSLRFHPMLKVVAVFPDELNTPGELEPVHQIKEFDPRFSMGCSMSKRPALALAMAAHPEMIDAVDRDWRRMAIYYVQSTGGSGKVRSLPGFRDPLVRVGLQPSDLKELAVGLARLAEVLFAAGALAVYPSIPGYPVLKSLADIAKLPETLPPKQANATALHLFSSCPMGEDAEKCAASSFGRVHGASNLYIADASLLCGPTVVNPQGTVMAVALRNITRALEDRAI</sequence>
<organism evidence="7 8">
    <name type="scientific">Ensifer adhaerens</name>
    <name type="common">Sinorhizobium morelense</name>
    <dbReference type="NCBI Taxonomy" id="106592"/>
    <lineage>
        <taxon>Bacteria</taxon>
        <taxon>Pseudomonadati</taxon>
        <taxon>Pseudomonadota</taxon>
        <taxon>Alphaproteobacteria</taxon>
        <taxon>Hyphomicrobiales</taxon>
        <taxon>Rhizobiaceae</taxon>
        <taxon>Sinorhizobium/Ensifer group</taxon>
        <taxon>Ensifer</taxon>
    </lineage>
</organism>
<dbReference type="InterPro" id="IPR000172">
    <property type="entry name" value="GMC_OxRdtase_N"/>
</dbReference>
<feature type="domain" description="Glucose-methanol-choline oxidoreductase N-terminal" evidence="5">
    <location>
        <begin position="67"/>
        <end position="270"/>
    </location>
</feature>
<keyword evidence="2" id="KW-0285">Flavoprotein</keyword>
<keyword evidence="3" id="KW-0274">FAD</keyword>
<feature type="domain" description="Glucose-methanol-choline oxidoreductase C-terminal" evidence="6">
    <location>
        <begin position="362"/>
        <end position="476"/>
    </location>
</feature>
<dbReference type="InterPro" id="IPR007867">
    <property type="entry name" value="GMC_OxRtase_C"/>
</dbReference>
<protein>
    <submittedName>
        <fullName evidence="7">GMC family oxidoreductase</fullName>
    </submittedName>
</protein>
<dbReference type="InterPro" id="IPR036188">
    <property type="entry name" value="FAD/NAD-bd_sf"/>
</dbReference>
<evidence type="ECO:0000256" key="4">
    <source>
        <dbReference type="ARBA" id="ARBA00023002"/>
    </source>
</evidence>
<dbReference type="Proteomes" id="UP001055460">
    <property type="component" value="Chromosome"/>
</dbReference>
<keyword evidence="4" id="KW-0560">Oxidoreductase</keyword>
<evidence type="ECO:0000259" key="5">
    <source>
        <dbReference type="Pfam" id="PF00732"/>
    </source>
</evidence>
<dbReference type="Pfam" id="PF13450">
    <property type="entry name" value="NAD_binding_8"/>
    <property type="match status" value="1"/>
</dbReference>
<gene>
    <name evidence="7" type="ORF">NE863_13005</name>
</gene>
<dbReference type="EMBL" id="CP098807">
    <property type="protein sequence ID" value="USJ22229.1"/>
    <property type="molecule type" value="Genomic_DNA"/>
</dbReference>
<evidence type="ECO:0000259" key="6">
    <source>
        <dbReference type="Pfam" id="PF05199"/>
    </source>
</evidence>
<dbReference type="GO" id="GO:0016614">
    <property type="term" value="F:oxidoreductase activity, acting on CH-OH group of donors"/>
    <property type="evidence" value="ECO:0007669"/>
    <property type="project" value="InterPro"/>
</dbReference>
<dbReference type="RefSeq" id="WP_210207581.1">
    <property type="nucleotide sequence ID" value="NZ_CP098807.1"/>
</dbReference>
<comment type="similarity">
    <text evidence="1">Belongs to the GMC oxidoreductase family.</text>
</comment>
<proteinExistence type="inferred from homology"/>
<dbReference type="GO" id="GO:0050660">
    <property type="term" value="F:flavin adenine dinucleotide binding"/>
    <property type="evidence" value="ECO:0007669"/>
    <property type="project" value="InterPro"/>
</dbReference>
<dbReference type="SUPFAM" id="SSF51905">
    <property type="entry name" value="FAD/NAD(P)-binding domain"/>
    <property type="match status" value="1"/>
</dbReference>
<evidence type="ECO:0000313" key="8">
    <source>
        <dbReference type="Proteomes" id="UP001055460"/>
    </source>
</evidence>
<dbReference type="PANTHER" id="PTHR46056:SF12">
    <property type="entry name" value="LONG-CHAIN-ALCOHOL OXIDASE"/>
    <property type="match status" value="1"/>
</dbReference>
<name>A0A9Q8Y6W2_ENSAD</name>